<dbReference type="Proteomes" id="UP001629113">
    <property type="component" value="Unassembled WGS sequence"/>
</dbReference>
<gene>
    <name evidence="5" type="ORF">PVAG01_03522</name>
</gene>
<dbReference type="InterPro" id="IPR050309">
    <property type="entry name" value="Type-B_Carboxylest/Lipase"/>
</dbReference>
<feature type="domain" description="Carboxylesterase type B" evidence="4">
    <location>
        <begin position="30"/>
        <end position="527"/>
    </location>
</feature>
<comment type="similarity">
    <text evidence="1 3">Belongs to the type-B carboxylesterase/lipase family.</text>
</comment>
<reference evidence="5 6" key="1">
    <citation type="submission" date="2024-06" db="EMBL/GenBank/DDBJ databases">
        <title>Complete genome of Phlyctema vagabunda strain 19-DSS-EL-015.</title>
        <authorList>
            <person name="Fiorenzani C."/>
        </authorList>
    </citation>
    <scope>NUCLEOTIDE SEQUENCE [LARGE SCALE GENOMIC DNA]</scope>
    <source>
        <strain evidence="5 6">19-DSS-EL-015</strain>
    </source>
</reference>
<comment type="caution">
    <text evidence="5">The sequence shown here is derived from an EMBL/GenBank/DDBJ whole genome shotgun (WGS) entry which is preliminary data.</text>
</comment>
<keyword evidence="3" id="KW-0732">Signal</keyword>
<sequence length="602" mass="64268">MHVPLLIGTLCLAITTGAVDPLVDLTVAKYQGLTLGNGVNQWLAVRYAAPPTGNNRFNAPRPPVETEGVQDATKEGALCVSANNQEGLQFGSTRQPMAEDCLFMGIYAPFNATVDSKLPIMFFIQGGGFSSNSNGNFNGTGLVEASGMNMMVVRINYRVGILGFIAGTAVSKDVNGAVPNNGFNDMIATARFVKEHAAQFGGDPDHIVLSGDSSGAEAIDILLAANNGTGFPDLFVGAMIESTGMGSTATAVQRDNAFNNNANSTGCLDAADPIQCMREIPIAQFQNTTTRDGWGPTIDGVTVNAPHYQMYEQGLFQKIPVIFGATSNEATPSFISNQNAETDEDISSAIKRQIPSITDDVLTKMLEAYPASLNEISFFGRNVAPRNASLRQGSGAQWQRDAAIKSEYKQQCTSAFFSDMNGMVGNKANYQYRYNILDETPGGQVDEGLFTPHTNELYAIWGTGNTDGGDPKCFAEGSCAPALTIMQAYWISFVRTLDPNTFRAAGAPNWDTWSIATPNRIVIDNEAATMEIVGQGLGEIEIAGLNQRQRCIGLIMPLSKAVAIGLQAGETIPPFANGTATDPTLSVIENGNGTAVVRHRRY</sequence>
<dbReference type="SUPFAM" id="SSF53474">
    <property type="entry name" value="alpha/beta-Hydrolases"/>
    <property type="match status" value="1"/>
</dbReference>
<evidence type="ECO:0000256" key="3">
    <source>
        <dbReference type="RuleBase" id="RU361235"/>
    </source>
</evidence>
<proteinExistence type="inferred from homology"/>
<evidence type="ECO:0000256" key="1">
    <source>
        <dbReference type="ARBA" id="ARBA00005964"/>
    </source>
</evidence>
<name>A0ABR4PLN0_9HELO</name>
<dbReference type="Pfam" id="PF00135">
    <property type="entry name" value="COesterase"/>
    <property type="match status" value="1"/>
</dbReference>
<dbReference type="EMBL" id="JBFCZG010000003">
    <property type="protein sequence ID" value="KAL3424241.1"/>
    <property type="molecule type" value="Genomic_DNA"/>
</dbReference>
<dbReference type="InterPro" id="IPR029058">
    <property type="entry name" value="AB_hydrolase_fold"/>
</dbReference>
<dbReference type="InterPro" id="IPR002018">
    <property type="entry name" value="CarbesteraseB"/>
</dbReference>
<keyword evidence="6" id="KW-1185">Reference proteome</keyword>
<dbReference type="InterPro" id="IPR019826">
    <property type="entry name" value="Carboxylesterase_B_AS"/>
</dbReference>
<dbReference type="PANTHER" id="PTHR11559">
    <property type="entry name" value="CARBOXYLESTERASE"/>
    <property type="match status" value="1"/>
</dbReference>
<feature type="signal peptide" evidence="3">
    <location>
        <begin position="1"/>
        <end position="18"/>
    </location>
</feature>
<evidence type="ECO:0000256" key="2">
    <source>
        <dbReference type="ARBA" id="ARBA00022801"/>
    </source>
</evidence>
<protein>
    <recommendedName>
        <fullName evidence="3">Carboxylic ester hydrolase</fullName>
        <ecNumber evidence="3">3.1.1.-</ecNumber>
    </recommendedName>
</protein>
<feature type="chain" id="PRO_5044984982" description="Carboxylic ester hydrolase" evidence="3">
    <location>
        <begin position="19"/>
        <end position="602"/>
    </location>
</feature>
<dbReference type="PROSITE" id="PS00122">
    <property type="entry name" value="CARBOXYLESTERASE_B_1"/>
    <property type="match status" value="1"/>
</dbReference>
<evidence type="ECO:0000259" key="4">
    <source>
        <dbReference type="Pfam" id="PF00135"/>
    </source>
</evidence>
<keyword evidence="2 3" id="KW-0378">Hydrolase</keyword>
<evidence type="ECO:0000313" key="6">
    <source>
        <dbReference type="Proteomes" id="UP001629113"/>
    </source>
</evidence>
<accession>A0ABR4PLN0</accession>
<dbReference type="EC" id="3.1.1.-" evidence="3"/>
<evidence type="ECO:0000313" key="5">
    <source>
        <dbReference type="EMBL" id="KAL3424241.1"/>
    </source>
</evidence>
<organism evidence="5 6">
    <name type="scientific">Phlyctema vagabunda</name>
    <dbReference type="NCBI Taxonomy" id="108571"/>
    <lineage>
        <taxon>Eukaryota</taxon>
        <taxon>Fungi</taxon>
        <taxon>Dikarya</taxon>
        <taxon>Ascomycota</taxon>
        <taxon>Pezizomycotina</taxon>
        <taxon>Leotiomycetes</taxon>
        <taxon>Helotiales</taxon>
        <taxon>Dermateaceae</taxon>
        <taxon>Phlyctema</taxon>
    </lineage>
</organism>
<dbReference type="Gene3D" id="3.40.50.1820">
    <property type="entry name" value="alpha/beta hydrolase"/>
    <property type="match status" value="1"/>
</dbReference>